<feature type="compositionally biased region" description="Acidic residues" evidence="1">
    <location>
        <begin position="33"/>
        <end position="64"/>
    </location>
</feature>
<protein>
    <submittedName>
        <fullName evidence="2">Uncharacterized protein</fullName>
    </submittedName>
</protein>
<sequence length="102" mass="11658">MNPRGSCVRNNEVNEVKTSEPMADMDFGRGESVTDDDDDDDDDDNDDDDDDCDEDDEDEDEDETTSSPFPRVSSLLPPTLSSWIPQRKDYESRVPPNLKRRK</sequence>
<reference evidence="2" key="1">
    <citation type="journal article" date="2020" name="G3 (Bethesda)">
        <title>High-Quality Assemblies for Three Invasive Social Wasps from the &lt;i&gt;Vespula&lt;/i&gt; Genus.</title>
        <authorList>
            <person name="Harrop T.W.R."/>
            <person name="Guhlin J."/>
            <person name="McLaughlin G.M."/>
            <person name="Permina E."/>
            <person name="Stockwell P."/>
            <person name="Gilligan J."/>
            <person name="Le Lec M.F."/>
            <person name="Gruber M.A.M."/>
            <person name="Quinn O."/>
            <person name="Lovegrove M."/>
            <person name="Duncan E.J."/>
            <person name="Remnant E.J."/>
            <person name="Van Eeckhoven J."/>
            <person name="Graham B."/>
            <person name="Knapp R.A."/>
            <person name="Langford K.W."/>
            <person name="Kronenberg Z."/>
            <person name="Press M.O."/>
            <person name="Eacker S.M."/>
            <person name="Wilson-Rankin E.E."/>
            <person name="Purcell J."/>
            <person name="Lester P.J."/>
            <person name="Dearden P.K."/>
        </authorList>
    </citation>
    <scope>NUCLEOTIDE SEQUENCE</scope>
    <source>
        <strain evidence="2">Linc-1</strain>
    </source>
</reference>
<dbReference type="Proteomes" id="UP000617340">
    <property type="component" value="Unassembled WGS sequence"/>
</dbReference>
<dbReference type="AlphaFoldDB" id="A0A834JS48"/>
<evidence type="ECO:0000313" key="2">
    <source>
        <dbReference type="EMBL" id="KAF7393456.1"/>
    </source>
</evidence>
<feature type="region of interest" description="Disordered" evidence="1">
    <location>
        <begin position="1"/>
        <end position="102"/>
    </location>
</feature>
<dbReference type="EMBL" id="JACSDZ010000010">
    <property type="protein sequence ID" value="KAF7393456.1"/>
    <property type="molecule type" value="Genomic_DNA"/>
</dbReference>
<comment type="caution">
    <text evidence="2">The sequence shown here is derived from an EMBL/GenBank/DDBJ whole genome shotgun (WGS) entry which is preliminary data.</text>
</comment>
<organism evidence="2 3">
    <name type="scientific">Vespula germanica</name>
    <name type="common">German yellow jacket</name>
    <name type="synonym">Paravespula germanica</name>
    <dbReference type="NCBI Taxonomy" id="30212"/>
    <lineage>
        <taxon>Eukaryota</taxon>
        <taxon>Metazoa</taxon>
        <taxon>Ecdysozoa</taxon>
        <taxon>Arthropoda</taxon>
        <taxon>Hexapoda</taxon>
        <taxon>Insecta</taxon>
        <taxon>Pterygota</taxon>
        <taxon>Neoptera</taxon>
        <taxon>Endopterygota</taxon>
        <taxon>Hymenoptera</taxon>
        <taxon>Apocrita</taxon>
        <taxon>Aculeata</taxon>
        <taxon>Vespoidea</taxon>
        <taxon>Vespidae</taxon>
        <taxon>Vespinae</taxon>
        <taxon>Vespula</taxon>
    </lineage>
</organism>
<evidence type="ECO:0000313" key="3">
    <source>
        <dbReference type="Proteomes" id="UP000617340"/>
    </source>
</evidence>
<gene>
    <name evidence="2" type="ORF">HZH68_010275</name>
</gene>
<proteinExistence type="predicted"/>
<name>A0A834JS48_VESGE</name>
<accession>A0A834JS48</accession>
<keyword evidence="3" id="KW-1185">Reference proteome</keyword>
<evidence type="ECO:0000256" key="1">
    <source>
        <dbReference type="SAM" id="MobiDB-lite"/>
    </source>
</evidence>